<evidence type="ECO:0000256" key="9">
    <source>
        <dbReference type="SAM" id="Phobius"/>
    </source>
</evidence>
<accession>A0A975LA31</accession>
<feature type="transmembrane region" description="Helical" evidence="9">
    <location>
        <begin position="376"/>
        <end position="399"/>
    </location>
</feature>
<keyword evidence="5 9" id="KW-1133">Transmembrane helix</keyword>
<dbReference type="KEGG" id="nec:KGD82_25715"/>
<feature type="transmembrane region" description="Helical" evidence="9">
    <location>
        <begin position="411"/>
        <end position="441"/>
    </location>
</feature>
<dbReference type="Proteomes" id="UP000682416">
    <property type="component" value="Chromosome"/>
</dbReference>
<comment type="similarity">
    <text evidence="2">Belongs to the SLC13A/DASS transporter (TC 2.A.47) family. NADC subfamily.</text>
</comment>
<gene>
    <name evidence="10" type="ORF">KGD82_25715</name>
</gene>
<dbReference type="PANTHER" id="PTHR10283:SF82">
    <property type="entry name" value="SOLUTE CARRIER FAMILY 13 MEMBER 2"/>
    <property type="match status" value="1"/>
</dbReference>
<dbReference type="InterPro" id="IPR001898">
    <property type="entry name" value="SLC13A/DASS"/>
</dbReference>
<reference evidence="10" key="1">
    <citation type="submission" date="2021-05" db="EMBL/GenBank/DDBJ databases">
        <authorList>
            <person name="Kaiqin L."/>
            <person name="Jian G."/>
        </authorList>
    </citation>
    <scope>NUCLEOTIDE SEQUENCE</scope>
    <source>
        <strain evidence="10">HDS5</strain>
    </source>
</reference>
<evidence type="ECO:0000256" key="6">
    <source>
        <dbReference type="ARBA" id="ARBA00023136"/>
    </source>
</evidence>
<feature type="transmembrane region" description="Helical" evidence="9">
    <location>
        <begin position="179"/>
        <end position="196"/>
    </location>
</feature>
<feature type="transmembrane region" description="Helical" evidence="9">
    <location>
        <begin position="453"/>
        <end position="474"/>
    </location>
</feature>
<proteinExistence type="inferred from homology"/>
<feature type="transmembrane region" description="Helical" evidence="9">
    <location>
        <begin position="335"/>
        <end position="355"/>
    </location>
</feature>
<dbReference type="GO" id="GO:0005886">
    <property type="term" value="C:plasma membrane"/>
    <property type="evidence" value="ECO:0007669"/>
    <property type="project" value="TreeGrafter"/>
</dbReference>
<evidence type="ECO:0000256" key="7">
    <source>
        <dbReference type="ARBA" id="ARBA00031174"/>
    </source>
</evidence>
<dbReference type="AlphaFoldDB" id="A0A975LA31"/>
<protein>
    <recommendedName>
        <fullName evidence="3">Sodium-dependent dicarboxylate transporter SdcS</fullName>
    </recommendedName>
    <alternativeName>
        <fullName evidence="7">Na(+)/dicarboxylate symporter</fullName>
    </alternativeName>
</protein>
<feature type="transmembrane region" description="Helical" evidence="9">
    <location>
        <begin position="155"/>
        <end position="173"/>
    </location>
</feature>
<keyword evidence="4 9" id="KW-0812">Transmembrane</keyword>
<evidence type="ECO:0000313" key="10">
    <source>
        <dbReference type="EMBL" id="QVJ01408.1"/>
    </source>
</evidence>
<evidence type="ECO:0000313" key="11">
    <source>
        <dbReference type="Proteomes" id="UP000682416"/>
    </source>
</evidence>
<keyword evidence="11" id="KW-1185">Reference proteome</keyword>
<evidence type="ECO:0000256" key="8">
    <source>
        <dbReference type="SAM" id="MobiDB-lite"/>
    </source>
</evidence>
<feature type="region of interest" description="Disordered" evidence="8">
    <location>
        <begin position="1"/>
        <end position="25"/>
    </location>
</feature>
<dbReference type="Pfam" id="PF00939">
    <property type="entry name" value="Na_sulph_symp"/>
    <property type="match status" value="1"/>
</dbReference>
<dbReference type="PANTHER" id="PTHR10283">
    <property type="entry name" value="SOLUTE CARRIER FAMILY 13 MEMBER"/>
    <property type="match status" value="1"/>
</dbReference>
<evidence type="ECO:0000256" key="5">
    <source>
        <dbReference type="ARBA" id="ARBA00022989"/>
    </source>
</evidence>
<comment type="subcellular location">
    <subcellularLocation>
        <location evidence="1">Membrane</location>
        <topology evidence="1">Multi-pass membrane protein</topology>
    </subcellularLocation>
</comment>
<organism evidence="10 11">
    <name type="scientific">Nocardiopsis eucommiae</name>
    <dbReference type="NCBI Taxonomy" id="2831970"/>
    <lineage>
        <taxon>Bacteria</taxon>
        <taxon>Bacillati</taxon>
        <taxon>Actinomycetota</taxon>
        <taxon>Actinomycetes</taxon>
        <taxon>Streptosporangiales</taxon>
        <taxon>Nocardiopsidaceae</taxon>
        <taxon>Nocardiopsis</taxon>
    </lineage>
</organism>
<dbReference type="GO" id="GO:0008514">
    <property type="term" value="F:organic anion transmembrane transporter activity"/>
    <property type="evidence" value="ECO:0007669"/>
    <property type="project" value="UniProtKB-ARBA"/>
</dbReference>
<feature type="transmembrane region" description="Helical" evidence="9">
    <location>
        <begin position="208"/>
        <end position="228"/>
    </location>
</feature>
<sequence length="523" mass="55518">MAMDTADRKPDETPAKTTKGTPGERTTRSRVIGFIAGPLAGLLAFFLLPEMALPLGDGDTETVMSVNGGVVAAVTVWIAIWWATEPIPIPATSLLPLILFPLLIDGVGVGDVSSSYGSDVIFLFMGGFMLALAMQKWDLHRRIALLIVSKVGSNTVGLIGGFIAATFVIGMWVSNTAVAVMMLPVGLSVIGLVTQLRNGKTDANFATALMLAIAYSASIGSVSTLISTPPNVLMVGYLAENHDIHIGFGQWMMAGVPLAIIFLLIAWFLLAKVIYPPEVKRLEGAQELIRGELAKMGPMKRAEKLVLAVFAFAAFSWIFAPMLAKNDTVASVIPWIGSVSDAMVAMVVAVLLFIIPADRDNRLLDWDSALKLPWGILLLFGGGIAISAQFTSSGLSAWIGTRVAILEGVPMWALILAVVVLVLVLTELTSNTATAATFLPIMGGVAVGMDVDVLALVIPAVLAASMSFMLPVATPPNAIAFGSGYVKITEMLRAGLWFNMTALVLIMFSMYALFSWALGVQVF</sequence>
<dbReference type="EMBL" id="CP074402">
    <property type="protein sequence ID" value="QVJ01408.1"/>
    <property type="molecule type" value="Genomic_DNA"/>
</dbReference>
<feature type="transmembrane region" description="Helical" evidence="9">
    <location>
        <begin position="64"/>
        <end position="84"/>
    </location>
</feature>
<dbReference type="NCBIfam" id="TIGR00785">
    <property type="entry name" value="dass"/>
    <property type="match status" value="1"/>
</dbReference>
<feature type="transmembrane region" description="Helical" evidence="9">
    <location>
        <begin position="305"/>
        <end position="323"/>
    </location>
</feature>
<evidence type="ECO:0000256" key="2">
    <source>
        <dbReference type="ARBA" id="ARBA00006772"/>
    </source>
</evidence>
<feature type="transmembrane region" description="Helical" evidence="9">
    <location>
        <begin position="91"/>
        <end position="110"/>
    </location>
</feature>
<feature type="transmembrane region" description="Helical" evidence="9">
    <location>
        <begin position="494"/>
        <end position="518"/>
    </location>
</feature>
<feature type="transmembrane region" description="Helical" evidence="9">
    <location>
        <begin position="248"/>
        <end position="271"/>
    </location>
</feature>
<name>A0A975LA31_9ACTN</name>
<evidence type="ECO:0000256" key="1">
    <source>
        <dbReference type="ARBA" id="ARBA00004141"/>
    </source>
</evidence>
<keyword evidence="6 9" id="KW-0472">Membrane</keyword>
<evidence type="ECO:0000256" key="3">
    <source>
        <dbReference type="ARBA" id="ARBA00020150"/>
    </source>
</evidence>
<feature type="transmembrane region" description="Helical" evidence="9">
    <location>
        <begin position="116"/>
        <end position="134"/>
    </location>
</feature>
<feature type="compositionally biased region" description="Basic and acidic residues" evidence="8">
    <location>
        <begin position="1"/>
        <end position="14"/>
    </location>
</feature>
<feature type="transmembrane region" description="Helical" evidence="9">
    <location>
        <begin position="31"/>
        <end position="52"/>
    </location>
</feature>
<dbReference type="GO" id="GO:1905039">
    <property type="term" value="P:carboxylic acid transmembrane transport"/>
    <property type="evidence" value="ECO:0007669"/>
    <property type="project" value="UniProtKB-ARBA"/>
</dbReference>
<evidence type="ECO:0000256" key="4">
    <source>
        <dbReference type="ARBA" id="ARBA00022692"/>
    </source>
</evidence>